<gene>
    <name evidence="1" type="ORF">BU14_0230s0035</name>
</gene>
<dbReference type="EMBL" id="KV918898">
    <property type="protein sequence ID" value="OSX75612.1"/>
    <property type="molecule type" value="Genomic_DNA"/>
</dbReference>
<dbReference type="OrthoDB" id="5598737at2759"/>
<proteinExistence type="predicted"/>
<organism evidence="1 2">
    <name type="scientific">Porphyra umbilicalis</name>
    <name type="common">Purple laver</name>
    <name type="synonym">Red alga</name>
    <dbReference type="NCBI Taxonomy" id="2786"/>
    <lineage>
        <taxon>Eukaryota</taxon>
        <taxon>Rhodophyta</taxon>
        <taxon>Bangiophyceae</taxon>
        <taxon>Bangiales</taxon>
        <taxon>Bangiaceae</taxon>
        <taxon>Porphyra</taxon>
    </lineage>
</organism>
<sequence>MRTLDSNDVDHICRMALAFSLDSVFAGLKQRQFAGVTAIFETLRGSEPRAHIECMVAEATGKDRERFPMMRAGQCLVELRHSKVALQAAVPVFHRKPDFAEAIADVLQSAVQCATRFYADFSVNLQARHEYLERYLKPGISDDEMIAAFQMWYPSASTKTSATGVYTPCRMQCRAEAYDKTNKTPCGTCEKGFSSSDKFSDGVLTLCCACGHPKILGYVVLDRKESPQVLINVLFTGFPSLPRYLVYDFSCGVVRCALVKLPWMLRDLSVVSDRFHVCNLTCSHFYIANSYGELDYKNTLVHEQRNAAIRKMEQILTGAGHYGYMALLCYHTSVRNSFAESWSMYQQNALADAEANAEALAQQAPSSTRQDQPGPSQLILPPSFDKCVLGHGKASSLHSVSRSTLR</sequence>
<accession>A0A1X6P411</accession>
<protein>
    <submittedName>
        <fullName evidence="1">Uncharacterized protein</fullName>
    </submittedName>
</protein>
<reference evidence="1 2" key="1">
    <citation type="submission" date="2017-03" db="EMBL/GenBank/DDBJ databases">
        <title>WGS assembly of Porphyra umbilicalis.</title>
        <authorList>
            <person name="Brawley S.H."/>
            <person name="Blouin N.A."/>
            <person name="Ficko-Blean E."/>
            <person name="Wheeler G.L."/>
            <person name="Lohr M."/>
            <person name="Goodson H.V."/>
            <person name="Jenkins J.W."/>
            <person name="Blaby-Haas C.E."/>
            <person name="Helliwell K.E."/>
            <person name="Chan C."/>
            <person name="Marriage T."/>
            <person name="Bhattacharya D."/>
            <person name="Klein A.S."/>
            <person name="Badis Y."/>
            <person name="Brodie J."/>
            <person name="Cao Y."/>
            <person name="Collen J."/>
            <person name="Dittami S.M."/>
            <person name="Gachon C.M."/>
            <person name="Green B.R."/>
            <person name="Karpowicz S."/>
            <person name="Kim J.W."/>
            <person name="Kudahl U."/>
            <person name="Lin S."/>
            <person name="Michel G."/>
            <person name="Mittag M."/>
            <person name="Olson B.J."/>
            <person name="Pangilinan J."/>
            <person name="Peng Y."/>
            <person name="Qiu H."/>
            <person name="Shu S."/>
            <person name="Singer J.T."/>
            <person name="Smith A.G."/>
            <person name="Sprecher B.N."/>
            <person name="Wagner V."/>
            <person name="Wang W."/>
            <person name="Wang Z.-Y."/>
            <person name="Yan J."/>
            <person name="Yarish C."/>
            <person name="Zoeuner-Riek S."/>
            <person name="Zhuang Y."/>
            <person name="Zou Y."/>
            <person name="Lindquist E.A."/>
            <person name="Grimwood J."/>
            <person name="Barry K."/>
            <person name="Rokhsar D.S."/>
            <person name="Schmutz J."/>
            <person name="Stiller J.W."/>
            <person name="Grossman A.R."/>
            <person name="Prochnik S.E."/>
        </authorList>
    </citation>
    <scope>NUCLEOTIDE SEQUENCE [LARGE SCALE GENOMIC DNA]</scope>
    <source>
        <strain evidence="1">4086291</strain>
    </source>
</reference>
<name>A0A1X6P411_PORUM</name>
<keyword evidence="2" id="KW-1185">Reference proteome</keyword>
<dbReference type="AlphaFoldDB" id="A0A1X6P411"/>
<evidence type="ECO:0000313" key="2">
    <source>
        <dbReference type="Proteomes" id="UP000218209"/>
    </source>
</evidence>
<dbReference type="PANTHER" id="PTHR34305">
    <property type="entry name" value="EXPRESSED PROTEIN"/>
    <property type="match status" value="1"/>
</dbReference>
<evidence type="ECO:0000313" key="1">
    <source>
        <dbReference type="EMBL" id="OSX75612.1"/>
    </source>
</evidence>
<dbReference type="Proteomes" id="UP000218209">
    <property type="component" value="Unassembled WGS sequence"/>
</dbReference>
<dbReference type="PANTHER" id="PTHR34305:SF1">
    <property type="entry name" value="SWIM-TYPE DOMAIN-CONTAINING PROTEIN"/>
    <property type="match status" value="1"/>
</dbReference>